<evidence type="ECO:0000256" key="2">
    <source>
        <dbReference type="ARBA" id="ARBA00022723"/>
    </source>
</evidence>
<dbReference type="Gene3D" id="4.10.240.10">
    <property type="entry name" value="Zn(2)-C6 fungal-type DNA-binding domain"/>
    <property type="match status" value="1"/>
</dbReference>
<dbReference type="PANTHER" id="PTHR47338:SF5">
    <property type="entry name" value="ZN(II)2CYS6 TRANSCRIPTION FACTOR (EUROFUNG)"/>
    <property type="match status" value="1"/>
</dbReference>
<organism evidence="9">
    <name type="scientific">Fusarium oxysporum f. sp. pisi HDV247</name>
    <dbReference type="NCBI Taxonomy" id="1080344"/>
    <lineage>
        <taxon>Eukaryota</taxon>
        <taxon>Fungi</taxon>
        <taxon>Dikarya</taxon>
        <taxon>Ascomycota</taxon>
        <taxon>Pezizomycotina</taxon>
        <taxon>Sordariomycetes</taxon>
        <taxon>Hypocreomycetidae</taxon>
        <taxon>Hypocreales</taxon>
        <taxon>Nectriaceae</taxon>
        <taxon>Fusarium</taxon>
        <taxon>Fusarium oxysporum species complex</taxon>
    </lineage>
</organism>
<evidence type="ECO:0000259" key="8">
    <source>
        <dbReference type="PROSITE" id="PS50048"/>
    </source>
</evidence>
<feature type="domain" description="Zn(2)-C6 fungal-type" evidence="8">
    <location>
        <begin position="25"/>
        <end position="55"/>
    </location>
</feature>
<evidence type="ECO:0000313" key="9">
    <source>
        <dbReference type="EMBL" id="EXA32149.1"/>
    </source>
</evidence>
<comment type="subcellular location">
    <subcellularLocation>
        <location evidence="1">Nucleus</location>
    </subcellularLocation>
</comment>
<dbReference type="GO" id="GO:0008270">
    <property type="term" value="F:zinc ion binding"/>
    <property type="evidence" value="ECO:0007669"/>
    <property type="project" value="InterPro"/>
</dbReference>
<dbReference type="Pfam" id="PF04082">
    <property type="entry name" value="Fungal_trans"/>
    <property type="match status" value="1"/>
</dbReference>
<dbReference type="InterPro" id="IPR001138">
    <property type="entry name" value="Zn2Cys6_DnaBD"/>
</dbReference>
<feature type="region of interest" description="Disordered" evidence="6">
    <location>
        <begin position="194"/>
        <end position="223"/>
    </location>
</feature>
<keyword evidence="7" id="KW-0472">Membrane</keyword>
<gene>
    <name evidence="9" type="ORF">FOVG_16624</name>
</gene>
<sequence length="674" mass="75934">MWPHDQDVQVSSTTGAGDACRSKRACIGCNRKKTKRDMTLPSCNLCSRTNTPCLYPSHRKKRTLKLQLQHRANQRNGAIQQCDQTSDIVSAQKQGHHGHELESTTTDDPNTEDNILPENSSTAMSDLGNVHALTQSASFDDQYLNQINSIDPLMNFELGRLETPKQNAVLDNLSTPWNSEYFWHAYSPGMSSWNPGLDQVSPESSGEGAVDSSNNTLHTPGPSTAAGISGALVEELVKLYFDKVHCFVPILHRPRFYEQYFSGNSSIPDDDAARLLRDSLLVNAMLALAARFSSAPHFNQKPNADKGEEFAESAKDMYYCRLRAAQKNTLEFLQGCTLLAFPLYLHGPTTEGWMVIGTCTRLANELGLHAIDFQSESDVFSPVSLEWSKKEGLRRVWWSVWELDTFSAAVACRPHTIDRMTMQVKLPVSDKNWFADMFVESSIINPDPVHSWHTLRDCPNQDERAWFLLINYLLLTAHDLGQQQNLQRKEIQEIEKAISCYTLLLPPQFNLLEDLNPSSFRPNRVSNFNWIIVTNIMLQGCRVFVKLLHEDASTPRFWSSSRNLLTPLAAESQFGAPEARYHIYTDQIIRIIRMWPPEFIPYASPFIGCLVLGPAALHLRVAMGRRQAAGDRSDAASLEEELLKLALSHIAMYWRFGALLLDFANSITAAKQLE</sequence>
<dbReference type="PROSITE" id="PS50048">
    <property type="entry name" value="ZN2_CY6_FUNGAL_2"/>
    <property type="match status" value="1"/>
</dbReference>
<evidence type="ECO:0000256" key="3">
    <source>
        <dbReference type="ARBA" id="ARBA00023015"/>
    </source>
</evidence>
<name>W9NHG8_FUSOX</name>
<dbReference type="GO" id="GO:0003677">
    <property type="term" value="F:DNA binding"/>
    <property type="evidence" value="ECO:0007669"/>
    <property type="project" value="InterPro"/>
</dbReference>
<evidence type="ECO:0000256" key="1">
    <source>
        <dbReference type="ARBA" id="ARBA00004123"/>
    </source>
</evidence>
<keyword evidence="7" id="KW-0812">Transmembrane</keyword>
<dbReference type="OrthoDB" id="3462402at2759"/>
<dbReference type="GO" id="GO:0000981">
    <property type="term" value="F:DNA-binding transcription factor activity, RNA polymerase II-specific"/>
    <property type="evidence" value="ECO:0007669"/>
    <property type="project" value="InterPro"/>
</dbReference>
<feature type="compositionally biased region" description="Polar residues" evidence="6">
    <location>
        <begin position="211"/>
        <end position="222"/>
    </location>
</feature>
<dbReference type="InterPro" id="IPR007219">
    <property type="entry name" value="XnlR_reg_dom"/>
</dbReference>
<dbReference type="InterPro" id="IPR036864">
    <property type="entry name" value="Zn2-C6_fun-type_DNA-bd_sf"/>
</dbReference>
<protein>
    <recommendedName>
        <fullName evidence="8">Zn(2)-C6 fungal-type domain-containing protein</fullName>
    </recommendedName>
</protein>
<evidence type="ECO:0000256" key="5">
    <source>
        <dbReference type="ARBA" id="ARBA00023242"/>
    </source>
</evidence>
<dbReference type="Proteomes" id="UP000030751">
    <property type="component" value="Unassembled WGS sequence"/>
</dbReference>
<dbReference type="GO" id="GO:0005634">
    <property type="term" value="C:nucleus"/>
    <property type="evidence" value="ECO:0007669"/>
    <property type="project" value="UniProtKB-SubCell"/>
</dbReference>
<keyword evidence="4" id="KW-0804">Transcription</keyword>
<feature type="transmembrane region" description="Helical" evidence="7">
    <location>
        <begin position="599"/>
        <end position="617"/>
    </location>
</feature>
<dbReference type="CDD" id="cd00067">
    <property type="entry name" value="GAL4"/>
    <property type="match status" value="1"/>
</dbReference>
<evidence type="ECO:0000256" key="7">
    <source>
        <dbReference type="SAM" id="Phobius"/>
    </source>
</evidence>
<proteinExistence type="predicted"/>
<dbReference type="GO" id="GO:0006351">
    <property type="term" value="P:DNA-templated transcription"/>
    <property type="evidence" value="ECO:0007669"/>
    <property type="project" value="InterPro"/>
</dbReference>
<evidence type="ECO:0000256" key="4">
    <source>
        <dbReference type="ARBA" id="ARBA00023163"/>
    </source>
</evidence>
<keyword evidence="3" id="KW-0805">Transcription regulation</keyword>
<reference evidence="9" key="1">
    <citation type="submission" date="2011-10" db="EMBL/GenBank/DDBJ databases">
        <title>The Genome Sequence of Fusarium oxysporum HDV247.</title>
        <authorList>
            <consortium name="The Broad Institute Genome Sequencing Platform"/>
            <person name="Ma L.-J."/>
            <person name="Gale L.R."/>
            <person name="Schwartz D.C."/>
            <person name="Zhou S."/>
            <person name="Corby-Kistler H."/>
            <person name="Young S.K."/>
            <person name="Zeng Q."/>
            <person name="Gargeya S."/>
            <person name="Fitzgerald M."/>
            <person name="Haas B."/>
            <person name="Abouelleil A."/>
            <person name="Alvarado L."/>
            <person name="Arachchi H.M."/>
            <person name="Berlin A."/>
            <person name="Brown A."/>
            <person name="Chapman S.B."/>
            <person name="Chen Z."/>
            <person name="Dunbar C."/>
            <person name="Freedman E."/>
            <person name="Gearin G."/>
            <person name="Goldberg J."/>
            <person name="Griggs A."/>
            <person name="Gujja S."/>
            <person name="Heiman D."/>
            <person name="Howarth C."/>
            <person name="Larson L."/>
            <person name="Lui A."/>
            <person name="MacDonald P.J.P."/>
            <person name="Montmayeur A."/>
            <person name="Murphy C."/>
            <person name="Neiman D."/>
            <person name="Pearson M."/>
            <person name="Priest M."/>
            <person name="Roberts A."/>
            <person name="Saif S."/>
            <person name="Shea T."/>
            <person name="Shenoy N."/>
            <person name="Sisk P."/>
            <person name="Stolte C."/>
            <person name="Sykes S."/>
            <person name="Wortman J."/>
            <person name="Nusbaum C."/>
            <person name="Birren B."/>
        </authorList>
    </citation>
    <scope>NUCLEOTIDE SEQUENCE [LARGE SCALE GENOMIC DNA]</scope>
    <source>
        <strain evidence="9">HDV247</strain>
    </source>
</reference>
<reference evidence="9" key="2">
    <citation type="submission" date="2012-05" db="EMBL/GenBank/DDBJ databases">
        <title>Annotation of the Genome Sequence of Fusarium oxysporum HDV247.</title>
        <authorList>
            <consortium name="The Broad Institute Genomics Platform"/>
            <person name="Ma L.-J."/>
            <person name="Corby-Kistler H."/>
            <person name="Broz K."/>
            <person name="Gale L.R."/>
            <person name="Jonkers W."/>
            <person name="O'Donnell K."/>
            <person name="Ploetz R."/>
            <person name="Steinberg C."/>
            <person name="Schwartz D.C."/>
            <person name="VanEtten H."/>
            <person name="Zhou S."/>
            <person name="Young S.K."/>
            <person name="Zeng Q."/>
            <person name="Gargeya S."/>
            <person name="Fitzgerald M."/>
            <person name="Abouelleil A."/>
            <person name="Alvarado L."/>
            <person name="Chapman S.B."/>
            <person name="Gainer-Dewar J."/>
            <person name="Goldberg J."/>
            <person name="Griggs A."/>
            <person name="Gujja S."/>
            <person name="Hansen M."/>
            <person name="Howarth C."/>
            <person name="Imamovic A."/>
            <person name="Ireland A."/>
            <person name="Larimer J."/>
            <person name="McCowan C."/>
            <person name="Murphy C."/>
            <person name="Pearson M."/>
            <person name="Poon T.W."/>
            <person name="Priest M."/>
            <person name="Roberts A."/>
            <person name="Saif S."/>
            <person name="Shea T."/>
            <person name="Sykes S."/>
            <person name="Wortman J."/>
            <person name="Nusbaum C."/>
            <person name="Birren B."/>
        </authorList>
    </citation>
    <scope>NUCLEOTIDE SEQUENCE</scope>
    <source>
        <strain evidence="9">HDV247</strain>
    </source>
</reference>
<dbReference type="CDD" id="cd12148">
    <property type="entry name" value="fungal_TF_MHR"/>
    <property type="match status" value="1"/>
</dbReference>
<keyword evidence="5" id="KW-0539">Nucleus</keyword>
<dbReference type="EMBL" id="JH651000">
    <property type="protein sequence ID" value="EXA32149.1"/>
    <property type="molecule type" value="Genomic_DNA"/>
</dbReference>
<dbReference type="InterPro" id="IPR050815">
    <property type="entry name" value="TF_fung"/>
</dbReference>
<dbReference type="SMART" id="SM00906">
    <property type="entry name" value="Fungal_trans"/>
    <property type="match status" value="1"/>
</dbReference>
<evidence type="ECO:0000256" key="6">
    <source>
        <dbReference type="SAM" id="MobiDB-lite"/>
    </source>
</evidence>
<dbReference type="AlphaFoldDB" id="W9NHG8"/>
<keyword evidence="7" id="KW-1133">Transmembrane helix</keyword>
<accession>W9NHG8</accession>
<keyword evidence="2" id="KW-0479">Metal-binding</keyword>
<feature type="region of interest" description="Disordered" evidence="6">
    <location>
        <begin position="89"/>
        <end position="112"/>
    </location>
</feature>
<dbReference type="PANTHER" id="PTHR47338">
    <property type="entry name" value="ZN(II)2CYS6 TRANSCRIPTION FACTOR (EUROFUNG)-RELATED"/>
    <property type="match status" value="1"/>
</dbReference>
<dbReference type="SUPFAM" id="SSF57701">
    <property type="entry name" value="Zn2/Cys6 DNA-binding domain"/>
    <property type="match status" value="1"/>
</dbReference>